<feature type="domain" description="Integrase catalytic" evidence="17">
    <location>
        <begin position="7"/>
        <end position="178"/>
    </location>
</feature>
<evidence type="ECO:0000256" key="3">
    <source>
        <dbReference type="ARBA" id="ARBA00022722"/>
    </source>
</evidence>
<keyword evidence="6" id="KW-0378">Hydrolase</keyword>
<evidence type="ECO:0000256" key="16">
    <source>
        <dbReference type="SAM" id="MobiDB-lite"/>
    </source>
</evidence>
<protein>
    <recommendedName>
        <fullName evidence="17">Integrase catalytic domain-containing protein</fullName>
    </recommendedName>
</protein>
<evidence type="ECO:0000256" key="1">
    <source>
        <dbReference type="ARBA" id="ARBA00022578"/>
    </source>
</evidence>
<dbReference type="EMBL" id="AVOT02007115">
    <property type="protein sequence ID" value="MBW0483193.1"/>
    <property type="molecule type" value="Genomic_DNA"/>
</dbReference>
<evidence type="ECO:0000256" key="9">
    <source>
        <dbReference type="ARBA" id="ARBA00022908"/>
    </source>
</evidence>
<keyword evidence="4" id="KW-0479">Metal-binding</keyword>
<dbReference type="Pfam" id="PF07727">
    <property type="entry name" value="RVT_2"/>
    <property type="match status" value="1"/>
</dbReference>
<dbReference type="Gene3D" id="3.30.420.10">
    <property type="entry name" value="Ribonuclease H-like superfamily/Ribonuclease H"/>
    <property type="match status" value="1"/>
</dbReference>
<dbReference type="InterPro" id="IPR039537">
    <property type="entry name" value="Retrotran_Ty1/copia-like"/>
</dbReference>
<dbReference type="GO" id="GO:0006310">
    <property type="term" value="P:DNA recombination"/>
    <property type="evidence" value="ECO:0007669"/>
    <property type="project" value="UniProtKB-KW"/>
</dbReference>
<evidence type="ECO:0000256" key="14">
    <source>
        <dbReference type="ARBA" id="ARBA00048173"/>
    </source>
</evidence>
<evidence type="ECO:0000313" key="18">
    <source>
        <dbReference type="EMBL" id="MBW0483193.1"/>
    </source>
</evidence>
<dbReference type="InterPro" id="IPR036397">
    <property type="entry name" value="RNaseH_sf"/>
</dbReference>
<evidence type="ECO:0000256" key="13">
    <source>
        <dbReference type="ARBA" id="ARBA00023268"/>
    </source>
</evidence>
<dbReference type="PANTHER" id="PTHR42648:SF11">
    <property type="entry name" value="TRANSPOSON TY4-P GAG-POL POLYPROTEIN"/>
    <property type="match status" value="1"/>
</dbReference>
<evidence type="ECO:0000256" key="2">
    <source>
        <dbReference type="ARBA" id="ARBA00022695"/>
    </source>
</evidence>
<evidence type="ECO:0000256" key="10">
    <source>
        <dbReference type="ARBA" id="ARBA00022918"/>
    </source>
</evidence>
<dbReference type="GO" id="GO:0046872">
    <property type="term" value="F:metal ion binding"/>
    <property type="evidence" value="ECO:0007669"/>
    <property type="project" value="UniProtKB-KW"/>
</dbReference>
<dbReference type="GO" id="GO:0015074">
    <property type="term" value="P:DNA integration"/>
    <property type="evidence" value="ECO:0007669"/>
    <property type="project" value="UniProtKB-KW"/>
</dbReference>
<dbReference type="InterPro" id="IPR012337">
    <property type="entry name" value="RNaseH-like_sf"/>
</dbReference>
<reference evidence="18" key="1">
    <citation type="submission" date="2021-03" db="EMBL/GenBank/DDBJ databases">
        <title>Draft genome sequence of rust myrtle Austropuccinia psidii MF-1, a brazilian biotype.</title>
        <authorList>
            <person name="Quecine M.C."/>
            <person name="Pachon D.M.R."/>
            <person name="Bonatelli M.L."/>
            <person name="Correr F.H."/>
            <person name="Franceschini L.M."/>
            <person name="Leite T.F."/>
            <person name="Margarido G.R.A."/>
            <person name="Almeida C.A."/>
            <person name="Ferrarezi J.A."/>
            <person name="Labate C.A."/>
        </authorList>
    </citation>
    <scope>NUCLEOTIDE SEQUENCE</scope>
    <source>
        <strain evidence="18">MF-1</strain>
    </source>
</reference>
<dbReference type="GO" id="GO:0032196">
    <property type="term" value="P:transposition"/>
    <property type="evidence" value="ECO:0007669"/>
    <property type="project" value="UniProtKB-KW"/>
</dbReference>
<evidence type="ECO:0000256" key="5">
    <source>
        <dbReference type="ARBA" id="ARBA00022759"/>
    </source>
</evidence>
<keyword evidence="1" id="KW-0815">Transposition</keyword>
<organism evidence="18 19">
    <name type="scientific">Austropuccinia psidii MF-1</name>
    <dbReference type="NCBI Taxonomy" id="1389203"/>
    <lineage>
        <taxon>Eukaryota</taxon>
        <taxon>Fungi</taxon>
        <taxon>Dikarya</taxon>
        <taxon>Basidiomycota</taxon>
        <taxon>Pucciniomycotina</taxon>
        <taxon>Pucciniomycetes</taxon>
        <taxon>Pucciniales</taxon>
        <taxon>Sphaerophragmiaceae</taxon>
        <taxon>Austropuccinia</taxon>
    </lineage>
</organism>
<keyword evidence="8" id="KW-0694">RNA-binding</keyword>
<proteinExistence type="predicted"/>
<keyword evidence="19" id="KW-1185">Reference proteome</keyword>
<evidence type="ECO:0000256" key="8">
    <source>
        <dbReference type="ARBA" id="ARBA00022884"/>
    </source>
</evidence>
<accession>A0A9Q3CHU1</accession>
<evidence type="ECO:0000256" key="6">
    <source>
        <dbReference type="ARBA" id="ARBA00022801"/>
    </source>
</evidence>
<dbReference type="OrthoDB" id="430476at2759"/>
<dbReference type="GO" id="GO:0005634">
    <property type="term" value="C:nucleus"/>
    <property type="evidence" value="ECO:0007669"/>
    <property type="project" value="UniProtKB-ARBA"/>
</dbReference>
<evidence type="ECO:0000256" key="12">
    <source>
        <dbReference type="ARBA" id="ARBA00023172"/>
    </source>
</evidence>
<dbReference type="Pfam" id="PF00665">
    <property type="entry name" value="rve"/>
    <property type="match status" value="1"/>
</dbReference>
<name>A0A9Q3CHU1_9BASI</name>
<dbReference type="GO" id="GO:0004519">
    <property type="term" value="F:endonuclease activity"/>
    <property type="evidence" value="ECO:0007669"/>
    <property type="project" value="UniProtKB-KW"/>
</dbReference>
<evidence type="ECO:0000256" key="15">
    <source>
        <dbReference type="ARBA" id="ARBA00049244"/>
    </source>
</evidence>
<dbReference type="GO" id="GO:0003887">
    <property type="term" value="F:DNA-directed DNA polymerase activity"/>
    <property type="evidence" value="ECO:0007669"/>
    <property type="project" value="UniProtKB-KW"/>
</dbReference>
<gene>
    <name evidence="18" type="ORF">O181_022908</name>
</gene>
<dbReference type="PROSITE" id="PS50994">
    <property type="entry name" value="INTEGRASE"/>
    <property type="match status" value="1"/>
</dbReference>
<keyword evidence="11" id="KW-0808">Transferase</keyword>
<dbReference type="AlphaFoldDB" id="A0A9Q3CHU1"/>
<dbReference type="Pfam" id="PF25597">
    <property type="entry name" value="SH3_retrovirus"/>
    <property type="match status" value="1"/>
</dbReference>
<evidence type="ECO:0000256" key="4">
    <source>
        <dbReference type="ARBA" id="ARBA00022723"/>
    </source>
</evidence>
<keyword evidence="5" id="KW-0255">Endonuclease</keyword>
<dbReference type="SUPFAM" id="SSF53098">
    <property type="entry name" value="Ribonuclease H-like"/>
    <property type="match status" value="1"/>
</dbReference>
<feature type="region of interest" description="Disordered" evidence="16">
    <location>
        <begin position="226"/>
        <end position="279"/>
    </location>
</feature>
<keyword evidence="9" id="KW-0229">DNA integration</keyword>
<sequence length="600" mass="68802">MTKTPFPGNFPKATRRLEFLHMDLCGPISPPSASGARYIFKILDGFSHFSWIFFLTSKAETKEVIKKYIIKIECQTTLRVANIISDNGKEFVNTELQNFFENKGISHLTTAPYTPKQNPFAERGNRTTITKTRCLLKDSGLDLSYWAEAANTAVYLENITPSKNINFDTPFHKWFNKEPSLRHLQPFGCLAIMLKQKQNGKFDETGSQGIFLGYGETHRSYRIMDPGTVPNETETVPVDKEISPTSIQETDPCEPEEQLREDTPRPVEEDTVSQPQLPTHKGYTWVPEHESVPQNEIHGDVGNPNNILPYQRRPRHHANLADHFSSDPKTYQEAINGSNSQEWKNAIRIELENMNNHKVWAPTTPEDHIKPLSTTWVFKRKTDENGNLSKFKARLCVQGFTQKEGIDYSEVFSPTGRLASLRLLLTLCHIYQYPVEQMDVQCAFLNGKPEETLHIYRPSGYSEHPETHVFVLNKSLYGLKQNKKHPFWLFIHVDDLIFGGAWNQSFKLKIKTFFEMEDLGAVKYALGIRITQNKENISLIKDKFIQQILTEFNTNQIKPPSAPLPYNYKELKNSGEQIAGPPPFNYRRAVGLLQYIVQCT</sequence>
<comment type="caution">
    <text evidence="18">The sequence shown here is derived from an EMBL/GenBank/DDBJ whole genome shotgun (WGS) entry which is preliminary data.</text>
</comment>
<evidence type="ECO:0000256" key="7">
    <source>
        <dbReference type="ARBA" id="ARBA00022842"/>
    </source>
</evidence>
<evidence type="ECO:0000259" key="17">
    <source>
        <dbReference type="PROSITE" id="PS50994"/>
    </source>
</evidence>
<comment type="catalytic activity">
    <reaction evidence="14">
        <text>DNA(n) + a 2'-deoxyribonucleoside 5'-triphosphate = DNA(n+1) + diphosphate</text>
        <dbReference type="Rhea" id="RHEA:22508"/>
        <dbReference type="Rhea" id="RHEA-COMP:17339"/>
        <dbReference type="Rhea" id="RHEA-COMP:17340"/>
        <dbReference type="ChEBI" id="CHEBI:33019"/>
        <dbReference type="ChEBI" id="CHEBI:61560"/>
        <dbReference type="ChEBI" id="CHEBI:173112"/>
        <dbReference type="EC" id="2.7.7.49"/>
    </reaction>
</comment>
<keyword evidence="10" id="KW-0695">RNA-directed DNA polymerase</keyword>
<keyword evidence="2" id="KW-0548">Nucleotidyltransferase</keyword>
<dbReference type="PANTHER" id="PTHR42648">
    <property type="entry name" value="TRANSPOSASE, PUTATIVE-RELATED"/>
    <property type="match status" value="1"/>
</dbReference>
<keyword evidence="13" id="KW-0511">Multifunctional enzyme</keyword>
<dbReference type="InterPro" id="IPR057670">
    <property type="entry name" value="SH3_retrovirus"/>
</dbReference>
<evidence type="ECO:0000313" key="19">
    <source>
        <dbReference type="Proteomes" id="UP000765509"/>
    </source>
</evidence>
<dbReference type="Proteomes" id="UP000765509">
    <property type="component" value="Unassembled WGS sequence"/>
</dbReference>
<dbReference type="InterPro" id="IPR001584">
    <property type="entry name" value="Integrase_cat-core"/>
</dbReference>
<comment type="catalytic activity">
    <reaction evidence="15">
        <text>DNA(n) + a 2'-deoxyribonucleoside 5'-triphosphate = DNA(n+1) + diphosphate</text>
        <dbReference type="Rhea" id="RHEA:22508"/>
        <dbReference type="Rhea" id="RHEA-COMP:17339"/>
        <dbReference type="Rhea" id="RHEA-COMP:17340"/>
        <dbReference type="ChEBI" id="CHEBI:33019"/>
        <dbReference type="ChEBI" id="CHEBI:61560"/>
        <dbReference type="ChEBI" id="CHEBI:173112"/>
        <dbReference type="EC" id="2.7.7.7"/>
    </reaction>
</comment>
<keyword evidence="12" id="KW-0233">DNA recombination</keyword>
<dbReference type="GO" id="GO:0016787">
    <property type="term" value="F:hydrolase activity"/>
    <property type="evidence" value="ECO:0007669"/>
    <property type="project" value="UniProtKB-KW"/>
</dbReference>
<keyword evidence="11" id="KW-0239">DNA-directed DNA polymerase</keyword>
<keyword evidence="7" id="KW-0460">Magnesium</keyword>
<dbReference type="InterPro" id="IPR013103">
    <property type="entry name" value="RVT_2"/>
</dbReference>
<evidence type="ECO:0000256" key="11">
    <source>
        <dbReference type="ARBA" id="ARBA00022932"/>
    </source>
</evidence>
<dbReference type="GO" id="GO:0003723">
    <property type="term" value="F:RNA binding"/>
    <property type="evidence" value="ECO:0007669"/>
    <property type="project" value="UniProtKB-KW"/>
</dbReference>
<dbReference type="GO" id="GO:0003964">
    <property type="term" value="F:RNA-directed DNA polymerase activity"/>
    <property type="evidence" value="ECO:0007669"/>
    <property type="project" value="UniProtKB-KW"/>
</dbReference>
<feature type="compositionally biased region" description="Basic and acidic residues" evidence="16">
    <location>
        <begin position="257"/>
        <end position="268"/>
    </location>
</feature>
<keyword evidence="3" id="KW-0540">Nuclease</keyword>